<comment type="caution">
    <text evidence="1">The sequence shown here is derived from an EMBL/GenBank/DDBJ whole genome shotgun (WGS) entry which is preliminary data.</text>
</comment>
<feature type="non-terminal residue" evidence="1">
    <location>
        <position position="1"/>
    </location>
</feature>
<sequence length="46" mass="4987">EVDDMFLCATTNCGCRHEDAAARLSSTTAIKRSSTCPGHMEVEGRK</sequence>
<evidence type="ECO:0000313" key="1">
    <source>
        <dbReference type="EMBL" id="CAG7827499.1"/>
    </source>
</evidence>
<name>A0A8J2L233_9HEXA</name>
<organism evidence="1 2">
    <name type="scientific">Allacma fusca</name>
    <dbReference type="NCBI Taxonomy" id="39272"/>
    <lineage>
        <taxon>Eukaryota</taxon>
        <taxon>Metazoa</taxon>
        <taxon>Ecdysozoa</taxon>
        <taxon>Arthropoda</taxon>
        <taxon>Hexapoda</taxon>
        <taxon>Collembola</taxon>
        <taxon>Symphypleona</taxon>
        <taxon>Sminthuridae</taxon>
        <taxon>Allacma</taxon>
    </lineage>
</organism>
<dbReference type="EMBL" id="CAJVCH010543783">
    <property type="protein sequence ID" value="CAG7827499.1"/>
    <property type="molecule type" value="Genomic_DNA"/>
</dbReference>
<reference evidence="1" key="1">
    <citation type="submission" date="2021-06" db="EMBL/GenBank/DDBJ databases">
        <authorList>
            <person name="Hodson N. C."/>
            <person name="Mongue J. A."/>
            <person name="Jaron S. K."/>
        </authorList>
    </citation>
    <scope>NUCLEOTIDE SEQUENCE</scope>
</reference>
<dbReference type="Proteomes" id="UP000708208">
    <property type="component" value="Unassembled WGS sequence"/>
</dbReference>
<keyword evidence="2" id="KW-1185">Reference proteome</keyword>
<accession>A0A8J2L233</accession>
<dbReference type="AlphaFoldDB" id="A0A8J2L233"/>
<protein>
    <submittedName>
        <fullName evidence="1">Uncharacterized protein</fullName>
    </submittedName>
</protein>
<proteinExistence type="predicted"/>
<gene>
    <name evidence="1" type="ORF">AFUS01_LOCUS37485</name>
</gene>
<evidence type="ECO:0000313" key="2">
    <source>
        <dbReference type="Proteomes" id="UP000708208"/>
    </source>
</evidence>